<sequence>MGAGQSSSAENHAAGVLETKLRGSGDLTVLERAFECLSLSSDETGKQALIQRKKLEGCFGLAPLAVRDDGISQISQIMASVGSAIVGEYFDAEHETFDWNQLLEGYQKIIEATGVEHLKALFSVFFRASGTALEDPKSKVSKSENEGEGADITSISETQLQNFLLLCWVLMCHTRLPTKGNVTESGGVLEISLPNINSLMSAAVSACEKKSKGETSAEQIGREMVFSISNVSSWILSTIPALSECLVRYVRAQLTRIPVLSKVDSHDEQNRTTTSQSAESEEAGRTSDDKQEPENAKKDVLLLHSGTAWAVGLSLKDYTAAEILFRASCGIVEAADVELPTLLYRSSLHGRGLNRFWTCVDGYRAPVIVLISAQTQEESSPGAVFVMGTLVSSGFENKESSYGASGCCLYSVEPLFCPFRTSGKEKYYVYSHKHTPGAVYRAQPANEGIGLGGSYGKERVWLDKDFATLTVRHHAVDKTYHPGGLVPGQGFSPVSAQMLEIEIWGLGGVKAEQDQAKFLNRENLFSEQRRKIALFLRGSEQIDLAAFGNWENSPEKMMMEMMADPNAGRRQER</sequence>
<dbReference type="SMART" id="SM00584">
    <property type="entry name" value="TLDc"/>
    <property type="match status" value="1"/>
</dbReference>
<accession>A0A176VIX8</accession>
<evidence type="ECO:0000313" key="3">
    <source>
        <dbReference type="EMBL" id="OAE19885.1"/>
    </source>
</evidence>
<dbReference type="AlphaFoldDB" id="A0A176VIX8"/>
<feature type="compositionally biased region" description="Basic and acidic residues" evidence="1">
    <location>
        <begin position="282"/>
        <end position="295"/>
    </location>
</feature>
<proteinExistence type="predicted"/>
<dbReference type="EMBL" id="LVLJ01003744">
    <property type="protein sequence ID" value="OAE19885.1"/>
    <property type="molecule type" value="Genomic_DNA"/>
</dbReference>
<name>A0A176VIX8_MARPO</name>
<keyword evidence="4" id="KW-1185">Reference proteome</keyword>
<evidence type="ECO:0000313" key="4">
    <source>
        <dbReference type="Proteomes" id="UP000077202"/>
    </source>
</evidence>
<dbReference type="PANTHER" id="PTHR23354">
    <property type="entry name" value="NUCLEOLAR PROTEIN 7/ESTROGEN RECEPTOR COACTIVATOR-RELATED"/>
    <property type="match status" value="1"/>
</dbReference>
<evidence type="ECO:0000259" key="2">
    <source>
        <dbReference type="PROSITE" id="PS51886"/>
    </source>
</evidence>
<reference evidence="3" key="1">
    <citation type="submission" date="2016-03" db="EMBL/GenBank/DDBJ databases">
        <title>Mechanisms controlling the formation of the plant cell surface in tip-growing cells are functionally conserved among land plants.</title>
        <authorList>
            <person name="Honkanen S."/>
            <person name="Jones V.A."/>
            <person name="Morieri G."/>
            <person name="Champion C."/>
            <person name="Hetherington A.J."/>
            <person name="Kelly S."/>
            <person name="Saint-Marcoux D."/>
            <person name="Proust H."/>
            <person name="Prescott H."/>
            <person name="Dolan L."/>
        </authorList>
    </citation>
    <scope>NUCLEOTIDE SEQUENCE [LARGE SCALE GENOMIC DNA]</scope>
    <source>
        <tissue evidence="3">Whole gametophyte</tissue>
    </source>
</reference>
<organism evidence="3 4">
    <name type="scientific">Marchantia polymorpha subsp. ruderalis</name>
    <dbReference type="NCBI Taxonomy" id="1480154"/>
    <lineage>
        <taxon>Eukaryota</taxon>
        <taxon>Viridiplantae</taxon>
        <taxon>Streptophyta</taxon>
        <taxon>Embryophyta</taxon>
        <taxon>Marchantiophyta</taxon>
        <taxon>Marchantiopsida</taxon>
        <taxon>Marchantiidae</taxon>
        <taxon>Marchantiales</taxon>
        <taxon>Marchantiaceae</taxon>
        <taxon>Marchantia</taxon>
    </lineage>
</organism>
<dbReference type="InterPro" id="IPR006571">
    <property type="entry name" value="TLDc_dom"/>
</dbReference>
<evidence type="ECO:0000256" key="1">
    <source>
        <dbReference type="SAM" id="MobiDB-lite"/>
    </source>
</evidence>
<gene>
    <name evidence="3" type="ORF">AXG93_1130s1380</name>
</gene>
<dbReference type="Proteomes" id="UP000077202">
    <property type="component" value="Unassembled WGS sequence"/>
</dbReference>
<protein>
    <recommendedName>
        <fullName evidence="2">TLDc domain-containing protein</fullName>
    </recommendedName>
</protein>
<dbReference type="Pfam" id="PF07534">
    <property type="entry name" value="TLD"/>
    <property type="match status" value="1"/>
</dbReference>
<feature type="domain" description="TLDc" evidence="2">
    <location>
        <begin position="317"/>
        <end position="507"/>
    </location>
</feature>
<comment type="caution">
    <text evidence="3">The sequence shown here is derived from an EMBL/GenBank/DDBJ whole genome shotgun (WGS) entry which is preliminary data.</text>
</comment>
<dbReference type="PROSITE" id="PS51886">
    <property type="entry name" value="TLDC"/>
    <property type="match status" value="1"/>
</dbReference>
<dbReference type="PANTHER" id="PTHR23354:SF104">
    <property type="entry name" value="TLD-DOMAIN CONTAINING NUCLEOLAR PROTEIN"/>
    <property type="match status" value="1"/>
</dbReference>
<feature type="region of interest" description="Disordered" evidence="1">
    <location>
        <begin position="265"/>
        <end position="295"/>
    </location>
</feature>